<protein>
    <recommendedName>
        <fullName evidence="1">SnoaL-like domain-containing protein</fullName>
    </recommendedName>
</protein>
<evidence type="ECO:0000313" key="3">
    <source>
        <dbReference type="Proteomes" id="UP000309340"/>
    </source>
</evidence>
<comment type="caution">
    <text evidence="2">The sequence shown here is derived from an EMBL/GenBank/DDBJ whole genome shotgun (WGS) entry which is preliminary data.</text>
</comment>
<dbReference type="EMBL" id="NAJQ01000587">
    <property type="protein sequence ID" value="TKA67221.1"/>
    <property type="molecule type" value="Genomic_DNA"/>
</dbReference>
<evidence type="ECO:0000259" key="1">
    <source>
        <dbReference type="Pfam" id="PF13577"/>
    </source>
</evidence>
<dbReference type="Pfam" id="PF13577">
    <property type="entry name" value="SnoaL_4"/>
    <property type="match status" value="1"/>
</dbReference>
<dbReference type="SUPFAM" id="SSF54427">
    <property type="entry name" value="NTF2-like"/>
    <property type="match status" value="1"/>
</dbReference>
<gene>
    <name evidence="2" type="ORF">B0A55_08778</name>
</gene>
<keyword evidence="3" id="KW-1185">Reference proteome</keyword>
<proteinExistence type="predicted"/>
<dbReference type="Proteomes" id="UP000309340">
    <property type="component" value="Unassembled WGS sequence"/>
</dbReference>
<feature type="domain" description="SnoaL-like" evidence="1">
    <location>
        <begin position="5"/>
        <end position="133"/>
    </location>
</feature>
<accession>A0A4U0WV85</accession>
<evidence type="ECO:0000313" key="2">
    <source>
        <dbReference type="EMBL" id="TKA67221.1"/>
    </source>
</evidence>
<dbReference type="InterPro" id="IPR037401">
    <property type="entry name" value="SnoaL-like"/>
</dbReference>
<dbReference type="InterPro" id="IPR032710">
    <property type="entry name" value="NTF2-like_dom_sf"/>
</dbReference>
<dbReference type="Gene3D" id="3.10.450.50">
    <property type="match status" value="1"/>
</dbReference>
<dbReference type="OrthoDB" id="2148716at2759"/>
<organism evidence="2 3">
    <name type="scientific">Friedmanniomyces simplex</name>
    <dbReference type="NCBI Taxonomy" id="329884"/>
    <lineage>
        <taxon>Eukaryota</taxon>
        <taxon>Fungi</taxon>
        <taxon>Dikarya</taxon>
        <taxon>Ascomycota</taxon>
        <taxon>Pezizomycotina</taxon>
        <taxon>Dothideomycetes</taxon>
        <taxon>Dothideomycetidae</taxon>
        <taxon>Mycosphaerellales</taxon>
        <taxon>Teratosphaeriaceae</taxon>
        <taxon>Friedmanniomyces</taxon>
    </lineage>
</organism>
<dbReference type="AlphaFoldDB" id="A0A4U0WV85"/>
<name>A0A4U0WV85_9PEZI</name>
<sequence length="150" mass="16679">MAPNALDYFAIQNTISRYCFALDTKDFELLKQVFTSDVNTIYPFGGQRKGVQSVADAIQKRHGHPIVQRGQAKINIPADGKSAEAVTYFTGIHFGKGKWDDRKAWGKYTDTLSLNDTKDSLPGASGEWLISRREVTFMGRLGEEGVMDGE</sequence>
<reference evidence="2 3" key="1">
    <citation type="submission" date="2017-03" db="EMBL/GenBank/DDBJ databases">
        <title>Genomes of endolithic fungi from Antarctica.</title>
        <authorList>
            <person name="Coleine C."/>
            <person name="Masonjones S."/>
            <person name="Stajich J.E."/>
        </authorList>
    </citation>
    <scope>NUCLEOTIDE SEQUENCE [LARGE SCALE GENOMIC DNA]</scope>
    <source>
        <strain evidence="2 3">CCFEE 5184</strain>
    </source>
</reference>